<sequence length="721" mass="76727">MKLYKILLVALLEYSSWATGDCVNDSPGFVLVQPGYYEISENERVIDNPCKDKNTFEVSIFLGGPPSTDIFLRISENTKNAPSINSIFGVYSFLNSLVYSPNFNKPSDDVWLRKPLNITRFGSTTSLRLSYKKDVISIQYLDSGNLMSSTDYNTANWNVTPNYISLSTWFGGLNIGKYSVRCTTECEDVDTASSSAFKPTSSPISSLNPPTDNISKDLLSSLPQTNLESQDTSSALSELPITSTQSVFEGSTSATSDNQETLTPSTPAVSQVLTPTTPTALEENKSTVLDIDEEGKTSTSAILNISATTVSDNQETLTSSTPDASQVLTPTIPTVLEEIENTVLDIGEEDETSTSAALNISTSTVSDTQVELIFETPSSSGSSMPSDSSALEGITSSLVDSSKGDSYSISTTSQLEESSQTEPSLKTTSNTRIDLIGLVSSILASETETEALDLSTSKLTWSTITTTPTTTTLEKSSTSETPATPGASSPSKIILQIKTIFNLKDELATTTSFSSTTTVLGTPSPPTAPIITSSTGTANIPSPSTNEVTSKSETLQGSIRSMETTTPSAPLPATSSGLASTPTSTSTVEVTDIPSNFLDKEITTRNDSSSTKSSVIVSSANKNTKYPIPGPTAALGAPPQIPSKLAKNIKVTSAYAAAYAQYRMYILGQTLYSSAYKSYTNLLLTGDEEKLKGLSKAYNNYQSVSNSYIKALNAYKQVASL</sequence>
<feature type="signal peptide" evidence="2">
    <location>
        <begin position="1"/>
        <end position="18"/>
    </location>
</feature>
<dbReference type="AlphaFoldDB" id="A0A2T9Z8A3"/>
<feature type="region of interest" description="Disordered" evidence="1">
    <location>
        <begin position="469"/>
        <end position="490"/>
    </location>
</feature>
<reference evidence="3 4" key="1">
    <citation type="journal article" date="2018" name="MBio">
        <title>Comparative Genomics Reveals the Core Gene Toolbox for the Fungus-Insect Symbiosis.</title>
        <authorList>
            <person name="Wang Y."/>
            <person name="Stata M."/>
            <person name="Wang W."/>
            <person name="Stajich J.E."/>
            <person name="White M.M."/>
            <person name="Moncalvo J.M."/>
        </authorList>
    </citation>
    <scope>NUCLEOTIDE SEQUENCE [LARGE SCALE GENOMIC DNA]</scope>
    <source>
        <strain evidence="3 4">SC-DP-2</strain>
    </source>
</reference>
<dbReference type="Proteomes" id="UP000245609">
    <property type="component" value="Unassembled WGS sequence"/>
</dbReference>
<evidence type="ECO:0000313" key="3">
    <source>
        <dbReference type="EMBL" id="PVV00826.1"/>
    </source>
</evidence>
<feature type="compositionally biased region" description="Low complexity" evidence="1">
    <location>
        <begin position="564"/>
        <end position="587"/>
    </location>
</feature>
<feature type="region of interest" description="Disordered" evidence="1">
    <location>
        <begin position="399"/>
        <end position="427"/>
    </location>
</feature>
<keyword evidence="2" id="KW-0732">Signal</keyword>
<evidence type="ECO:0000313" key="4">
    <source>
        <dbReference type="Proteomes" id="UP000245609"/>
    </source>
</evidence>
<dbReference type="OrthoDB" id="10666044at2759"/>
<feature type="compositionally biased region" description="Polar residues" evidence="1">
    <location>
        <begin position="192"/>
        <end position="213"/>
    </location>
</feature>
<feature type="region of interest" description="Disordered" evidence="1">
    <location>
        <begin position="192"/>
        <end position="272"/>
    </location>
</feature>
<feature type="region of interest" description="Disordered" evidence="1">
    <location>
        <begin position="515"/>
        <end position="592"/>
    </location>
</feature>
<evidence type="ECO:0000256" key="1">
    <source>
        <dbReference type="SAM" id="MobiDB-lite"/>
    </source>
</evidence>
<evidence type="ECO:0000256" key="2">
    <source>
        <dbReference type="SAM" id="SignalP"/>
    </source>
</evidence>
<feature type="compositionally biased region" description="Low complexity" evidence="1">
    <location>
        <begin position="408"/>
        <end position="425"/>
    </location>
</feature>
<feature type="chain" id="PRO_5015469647" evidence="2">
    <location>
        <begin position="19"/>
        <end position="721"/>
    </location>
</feature>
<organism evidence="3 4">
    <name type="scientific">Smittium megazygosporum</name>
    <dbReference type="NCBI Taxonomy" id="133381"/>
    <lineage>
        <taxon>Eukaryota</taxon>
        <taxon>Fungi</taxon>
        <taxon>Fungi incertae sedis</taxon>
        <taxon>Zoopagomycota</taxon>
        <taxon>Kickxellomycotina</taxon>
        <taxon>Harpellomycetes</taxon>
        <taxon>Harpellales</taxon>
        <taxon>Legeriomycetaceae</taxon>
        <taxon>Smittium</taxon>
    </lineage>
</organism>
<keyword evidence="4" id="KW-1185">Reference proteome</keyword>
<dbReference type="STRING" id="133381.A0A2T9Z8A3"/>
<gene>
    <name evidence="3" type="ORF">BB560_004778</name>
</gene>
<proteinExistence type="predicted"/>
<name>A0A2T9Z8A3_9FUNG</name>
<feature type="compositionally biased region" description="Low complexity" evidence="1">
    <location>
        <begin position="469"/>
        <end position="482"/>
    </location>
</feature>
<accession>A0A2T9Z8A3</accession>
<feature type="compositionally biased region" description="Polar residues" evidence="1">
    <location>
        <begin position="221"/>
        <end position="272"/>
    </location>
</feature>
<feature type="compositionally biased region" description="Polar residues" evidence="1">
    <location>
        <begin position="539"/>
        <end position="563"/>
    </location>
</feature>
<dbReference type="EMBL" id="MBFS01001616">
    <property type="protein sequence ID" value="PVV00826.1"/>
    <property type="molecule type" value="Genomic_DNA"/>
</dbReference>
<comment type="caution">
    <text evidence="3">The sequence shown here is derived from an EMBL/GenBank/DDBJ whole genome shotgun (WGS) entry which is preliminary data.</text>
</comment>
<feature type="compositionally biased region" description="Low complexity" evidence="1">
    <location>
        <begin position="529"/>
        <end position="538"/>
    </location>
</feature>
<protein>
    <submittedName>
        <fullName evidence="3">Uncharacterized protein</fullName>
    </submittedName>
</protein>